<comment type="subunit">
    <text evidence="8">Heterodimer. The mRNA-capping enzyme is composed of two separate chains alpha and beta, respectively a mRNA guanylyltransferase and an mRNA 5'-triphosphate monophosphatase.</text>
</comment>
<evidence type="ECO:0000256" key="2">
    <source>
        <dbReference type="ARBA" id="ARBA00004123"/>
    </source>
</evidence>
<dbReference type="GO" id="GO:0031533">
    <property type="term" value="C:mRNA capping enzyme complex"/>
    <property type="evidence" value="ECO:0007669"/>
    <property type="project" value="UniProtKB-UniRule"/>
</dbReference>
<evidence type="ECO:0000256" key="7">
    <source>
        <dbReference type="ARBA" id="ARBA00047740"/>
    </source>
</evidence>
<dbReference type="InterPro" id="IPR040343">
    <property type="entry name" value="Cet1/Ctl1"/>
</dbReference>
<dbReference type="EMBL" id="LT598451">
    <property type="protein sequence ID" value="SCU93177.1"/>
    <property type="molecule type" value="Genomic_DNA"/>
</dbReference>
<sequence length="517" mass="58080">MSSSKPGFNRGLSLEDLVNHDDGSDANTDDKRKGSQTLNPIPAEEIKKRLSVDGSVSEGNGNSHSVPEGGSKNGRSKNGARGESGNDEETDTDDDVGGSGDIVFETGDFKFDYEKQEQEQDANSSKRADKPQTAQNIGKPVKLEDTTKTEEAVKPLEGHSAFPKKTKFKTDSDIKDIFQEKSTLQSKRNAIKKDLNVLNEIAATAKPSRYNLAPIWAQKWKPTVKALQSIDTKNLNIDASFTNVIPDDDLTKSVQDWVYATIVSIPPDLRQYIEMEMKFGIIVERSDTNRVCPPVSSQTVYTEMDAHLTPDVDERVFIEINKYIKGISELSEYTGKFNIIESHTKDSLYRVGASTQRPRFLRMSRDVKTGRVGQFIEKRHISQLLLFSPKDSYDVKISINLELPVPDNDPPEKYKDNTPVNTRTKQRISYIHNDSCTRMDITKVANHNQGVKQKHTEDTHEIELEVNTAALLSAFENITQNNKEYASILRTFLNNGTIIRRKLSALSFEIFEGQKKV</sequence>
<dbReference type="GO" id="GO:0004651">
    <property type="term" value="F:polynucleotide 5'-phosphatase activity"/>
    <property type="evidence" value="ECO:0007669"/>
    <property type="project" value="UniProtKB-UniRule"/>
</dbReference>
<dbReference type="OrthoDB" id="272147at2759"/>
<feature type="compositionally biased region" description="Basic and acidic residues" evidence="9">
    <location>
        <begin position="107"/>
        <end position="130"/>
    </location>
</feature>
<protein>
    <recommendedName>
        <fullName evidence="8">mRNA-capping enzyme subunit beta</fullName>
        <ecNumber evidence="8">3.6.1.74</ecNumber>
    </recommendedName>
    <alternativeName>
        <fullName evidence="8">mRNA 5'-phosphatase</fullName>
    </alternativeName>
    <alternativeName>
        <fullName evidence="8">mRNA 5'-triphosphate monophosphatase</fullName>
    </alternativeName>
</protein>
<feature type="compositionally biased region" description="Basic and acidic residues" evidence="9">
    <location>
        <begin position="17"/>
        <end position="33"/>
    </location>
</feature>
<feature type="compositionally biased region" description="Basic and acidic residues" evidence="9">
    <location>
        <begin position="141"/>
        <end position="150"/>
    </location>
</feature>
<evidence type="ECO:0000256" key="9">
    <source>
        <dbReference type="SAM" id="MobiDB-lite"/>
    </source>
</evidence>
<keyword evidence="8" id="KW-0506">mRNA capping</keyword>
<dbReference type="PANTHER" id="PTHR28118:SF1">
    <property type="entry name" value="POLYNUCLEOTIDE 5'-TRIPHOSPHATASE CTL1-RELATED"/>
    <property type="match status" value="1"/>
</dbReference>
<dbReference type="InterPro" id="IPR033469">
    <property type="entry name" value="CYTH-like_dom_sf"/>
</dbReference>
<gene>
    <name evidence="11" type="ORF">LANO_0E03202G</name>
</gene>
<proteinExistence type="inferred from homology"/>
<keyword evidence="5 8" id="KW-0378">Hydrolase</keyword>
<dbReference type="Gene3D" id="3.20.100.10">
    <property type="entry name" value="mRNA triphosphatase Cet1-like"/>
    <property type="match status" value="1"/>
</dbReference>
<dbReference type="Proteomes" id="UP000189911">
    <property type="component" value="Chromosome E"/>
</dbReference>
<dbReference type="GO" id="GO:0006370">
    <property type="term" value="P:7-methylguanosine mRNA capping"/>
    <property type="evidence" value="ECO:0007669"/>
    <property type="project" value="UniProtKB-UniRule"/>
</dbReference>
<evidence type="ECO:0000256" key="3">
    <source>
        <dbReference type="ARBA" id="ARBA00006345"/>
    </source>
</evidence>
<dbReference type="Pfam" id="PF02940">
    <property type="entry name" value="mRNA_triPase"/>
    <property type="match status" value="1"/>
</dbReference>
<dbReference type="EC" id="3.6.1.74" evidence="8"/>
<dbReference type="SUPFAM" id="SSF55154">
    <property type="entry name" value="CYTH-like phosphatases"/>
    <property type="match status" value="1"/>
</dbReference>
<dbReference type="CDD" id="cd07470">
    <property type="entry name" value="CYTH-like_mRNA_RTPase"/>
    <property type="match status" value="1"/>
</dbReference>
<dbReference type="PANTHER" id="PTHR28118">
    <property type="entry name" value="POLYNUCLEOTIDE 5'-TRIPHOSPHATASE-RELATED"/>
    <property type="match status" value="1"/>
</dbReference>
<comment type="subcellular location">
    <subcellularLocation>
        <location evidence="2 8">Nucleus</location>
    </subcellularLocation>
</comment>
<dbReference type="AlphaFoldDB" id="A0A1G4JQT6"/>
<keyword evidence="4 8" id="KW-0507">mRNA processing</keyword>
<organism evidence="11 12">
    <name type="scientific">Lachancea nothofagi CBS 11611</name>
    <dbReference type="NCBI Taxonomy" id="1266666"/>
    <lineage>
        <taxon>Eukaryota</taxon>
        <taxon>Fungi</taxon>
        <taxon>Dikarya</taxon>
        <taxon>Ascomycota</taxon>
        <taxon>Saccharomycotina</taxon>
        <taxon>Saccharomycetes</taxon>
        <taxon>Saccharomycetales</taxon>
        <taxon>Saccharomycetaceae</taxon>
        <taxon>Lachancea</taxon>
    </lineage>
</organism>
<evidence type="ECO:0000256" key="8">
    <source>
        <dbReference type="RuleBase" id="RU367053"/>
    </source>
</evidence>
<evidence type="ECO:0000256" key="1">
    <source>
        <dbReference type="ARBA" id="ARBA00001946"/>
    </source>
</evidence>
<name>A0A1G4JQT6_9SACH</name>
<evidence type="ECO:0000313" key="12">
    <source>
        <dbReference type="Proteomes" id="UP000189911"/>
    </source>
</evidence>
<dbReference type="InterPro" id="IPR004206">
    <property type="entry name" value="mRNA_triPase_Cet1"/>
</dbReference>
<evidence type="ECO:0000259" key="10">
    <source>
        <dbReference type="Pfam" id="PF02940"/>
    </source>
</evidence>
<feature type="compositionally biased region" description="Acidic residues" evidence="9">
    <location>
        <begin position="85"/>
        <end position="96"/>
    </location>
</feature>
<comment type="cofactor">
    <cofactor evidence="1 8">
        <name>Mg(2+)</name>
        <dbReference type="ChEBI" id="CHEBI:18420"/>
    </cofactor>
</comment>
<feature type="domain" description="mRNA triphosphatase Cet1-like" evidence="10">
    <location>
        <begin position="248"/>
        <end position="466"/>
    </location>
</feature>
<dbReference type="InterPro" id="IPR037009">
    <property type="entry name" value="mRNA_triPase_Cet1_sf"/>
</dbReference>
<comment type="function">
    <text evidence="8">First step of mRNA capping. Converts the 5'-triphosphate end of a nascent mRNA chain into a diphosphate end.</text>
</comment>
<reference evidence="12" key="1">
    <citation type="submission" date="2016-03" db="EMBL/GenBank/DDBJ databases">
        <authorList>
            <person name="Devillers Hugo."/>
        </authorList>
    </citation>
    <scope>NUCLEOTIDE SEQUENCE [LARGE SCALE GENOMIC DNA]</scope>
</reference>
<evidence type="ECO:0000256" key="4">
    <source>
        <dbReference type="ARBA" id="ARBA00022664"/>
    </source>
</evidence>
<evidence type="ECO:0000256" key="5">
    <source>
        <dbReference type="ARBA" id="ARBA00022801"/>
    </source>
</evidence>
<evidence type="ECO:0000313" key="11">
    <source>
        <dbReference type="EMBL" id="SCU93177.1"/>
    </source>
</evidence>
<comment type="catalytic activity">
    <reaction evidence="7">
        <text>a 5'-end triphospho-ribonucleoside in mRNA + H2O = a 5'-end diphospho-ribonucleoside in mRNA + phosphate + H(+)</text>
        <dbReference type="Rhea" id="RHEA:67004"/>
        <dbReference type="Rhea" id="RHEA-COMP:17164"/>
        <dbReference type="Rhea" id="RHEA-COMP:17165"/>
        <dbReference type="ChEBI" id="CHEBI:15377"/>
        <dbReference type="ChEBI" id="CHEBI:15378"/>
        <dbReference type="ChEBI" id="CHEBI:43474"/>
        <dbReference type="ChEBI" id="CHEBI:167616"/>
        <dbReference type="ChEBI" id="CHEBI:167618"/>
        <dbReference type="EC" id="3.6.1.74"/>
    </reaction>
    <physiologicalReaction direction="left-to-right" evidence="7">
        <dbReference type="Rhea" id="RHEA:67005"/>
    </physiologicalReaction>
</comment>
<keyword evidence="12" id="KW-1185">Reference proteome</keyword>
<evidence type="ECO:0000256" key="6">
    <source>
        <dbReference type="ARBA" id="ARBA00023242"/>
    </source>
</evidence>
<feature type="region of interest" description="Disordered" evidence="9">
    <location>
        <begin position="1"/>
        <end position="150"/>
    </location>
</feature>
<keyword evidence="6 8" id="KW-0539">Nucleus</keyword>
<accession>A0A1G4JQT6</accession>
<comment type="similarity">
    <text evidence="3 8">Belongs to the fungal TPase family.</text>
</comment>
<dbReference type="GO" id="GO:0140818">
    <property type="term" value="F:mRNA 5'-triphosphate monophosphatase activity"/>
    <property type="evidence" value="ECO:0007669"/>
    <property type="project" value="UniProtKB-EC"/>
</dbReference>